<proteinExistence type="inferred from homology"/>
<dbReference type="RefSeq" id="WP_180701727.1">
    <property type="nucleotide sequence ID" value="NZ_LN555523.1"/>
</dbReference>
<reference evidence="9 10" key="1">
    <citation type="submission" date="2014-04" db="EMBL/GenBank/DDBJ databases">
        <authorList>
            <person name="Hornung B.V."/>
        </authorList>
    </citation>
    <scope>NUCLEOTIDE SEQUENCE [LARGE SCALE GENOMIC DNA]</scope>
    <source>
        <strain evidence="9 10">CRIB</strain>
    </source>
</reference>
<evidence type="ECO:0000256" key="4">
    <source>
        <dbReference type="ARBA" id="ARBA00022475"/>
    </source>
</evidence>
<evidence type="ECO:0000256" key="7">
    <source>
        <dbReference type="ARBA" id="ARBA00023136"/>
    </source>
</evidence>
<dbReference type="EMBL" id="LN555523">
    <property type="protein sequence ID" value="CED94185.1"/>
    <property type="molecule type" value="Genomic_DNA"/>
</dbReference>
<evidence type="ECO:0000256" key="3">
    <source>
        <dbReference type="ARBA" id="ARBA00022448"/>
    </source>
</evidence>
<dbReference type="PANTHER" id="PTHR21716:SF53">
    <property type="entry name" value="PERMEASE PERM-RELATED"/>
    <property type="match status" value="1"/>
</dbReference>
<feature type="transmembrane region" description="Helical" evidence="8">
    <location>
        <begin position="156"/>
        <end position="182"/>
    </location>
</feature>
<dbReference type="InterPro" id="IPR002549">
    <property type="entry name" value="AI-2E-like"/>
</dbReference>
<evidence type="ECO:0000256" key="1">
    <source>
        <dbReference type="ARBA" id="ARBA00004651"/>
    </source>
</evidence>
<evidence type="ECO:0000256" key="5">
    <source>
        <dbReference type="ARBA" id="ARBA00022692"/>
    </source>
</evidence>
<evidence type="ECO:0000313" key="10">
    <source>
        <dbReference type="Proteomes" id="UP000245622"/>
    </source>
</evidence>
<keyword evidence="7 8" id="KW-0472">Membrane</keyword>
<keyword evidence="4" id="KW-1003">Cell membrane</keyword>
<evidence type="ECO:0000256" key="8">
    <source>
        <dbReference type="SAM" id="Phobius"/>
    </source>
</evidence>
<feature type="transmembrane region" description="Helical" evidence="8">
    <location>
        <begin position="7"/>
        <end position="24"/>
    </location>
</feature>
<feature type="transmembrane region" description="Helical" evidence="8">
    <location>
        <begin position="319"/>
        <end position="346"/>
    </location>
</feature>
<evidence type="ECO:0000256" key="6">
    <source>
        <dbReference type="ARBA" id="ARBA00022989"/>
    </source>
</evidence>
<sequence>MVSKENIKYYILIAFISILLYKAIDSPRQILDSINGLMSFFSPFLVGIFLTLLLNPMIMFLERKFKSHRLVNIFFSYILISFVFSVGFKLLIPAIIDTLNTLINEIPNYINMLNIFLNKYLSQSQVLEILIPHLQNNLNSILTKLLDLFSKVSSDLFIYIFSITSLLFDIIMGIILSIYMLYDKEKIGLGCKKLLYAFFPINKANNIVEFFKVSHNIFYHYIIGKLIDSVIIGCLAFIGFKFILKINNTLFLSFIVFLTNIIPYFGPFIGAIFPIVMTLVYSPIKAVWVALFLLILQQLDGNLIGPKVMGDQVGLSPLWIISAVLIGGSLFGIIGVFLSVPIAAIIKFSIDKYVQNKIHIRISK</sequence>
<keyword evidence="10" id="KW-1185">Reference proteome</keyword>
<feature type="transmembrane region" description="Helical" evidence="8">
    <location>
        <begin position="280"/>
        <end position="299"/>
    </location>
</feature>
<feature type="transmembrane region" description="Helical" evidence="8">
    <location>
        <begin position="36"/>
        <end position="61"/>
    </location>
</feature>
<accession>A0A1V1I1T5</accession>
<feature type="transmembrane region" description="Helical" evidence="8">
    <location>
        <begin position="73"/>
        <end position="96"/>
    </location>
</feature>
<comment type="similarity">
    <text evidence="2">Belongs to the autoinducer-2 exporter (AI-2E) (TC 2.A.86) family.</text>
</comment>
<keyword evidence="5 8" id="KW-0812">Transmembrane</keyword>
<dbReference type="GO" id="GO:0005886">
    <property type="term" value="C:plasma membrane"/>
    <property type="evidence" value="ECO:0007669"/>
    <property type="project" value="UniProtKB-SubCell"/>
</dbReference>
<evidence type="ECO:0000313" key="9">
    <source>
        <dbReference type="EMBL" id="CED94185.1"/>
    </source>
</evidence>
<evidence type="ECO:0000256" key="2">
    <source>
        <dbReference type="ARBA" id="ARBA00009773"/>
    </source>
</evidence>
<dbReference type="KEGG" id="ril:CRIB_1578"/>
<keyword evidence="6 8" id="KW-1133">Transmembrane helix</keyword>
<name>A0A1V1I1T5_9FIRM</name>
<dbReference type="Pfam" id="PF01594">
    <property type="entry name" value="AI-2E_transport"/>
    <property type="match status" value="1"/>
</dbReference>
<dbReference type="Proteomes" id="UP000245622">
    <property type="component" value="Chromosome 1"/>
</dbReference>
<keyword evidence="3" id="KW-0813">Transport</keyword>
<gene>
    <name evidence="9" type="ORF">CRIB_1578</name>
</gene>
<feature type="transmembrane region" description="Helical" evidence="8">
    <location>
        <begin position="222"/>
        <end position="244"/>
    </location>
</feature>
<organism evidence="9 10">
    <name type="scientific">Romboutsia ilealis</name>
    <dbReference type="NCBI Taxonomy" id="1115758"/>
    <lineage>
        <taxon>Bacteria</taxon>
        <taxon>Bacillati</taxon>
        <taxon>Bacillota</taxon>
        <taxon>Clostridia</taxon>
        <taxon>Peptostreptococcales</taxon>
        <taxon>Peptostreptococcaceae</taxon>
        <taxon>Romboutsia</taxon>
    </lineage>
</organism>
<dbReference type="GO" id="GO:0055085">
    <property type="term" value="P:transmembrane transport"/>
    <property type="evidence" value="ECO:0007669"/>
    <property type="project" value="TreeGrafter"/>
</dbReference>
<dbReference type="PANTHER" id="PTHR21716">
    <property type="entry name" value="TRANSMEMBRANE PROTEIN"/>
    <property type="match status" value="1"/>
</dbReference>
<dbReference type="AlphaFoldDB" id="A0A1V1I1T5"/>
<feature type="transmembrane region" description="Helical" evidence="8">
    <location>
        <begin position="250"/>
        <end position="273"/>
    </location>
</feature>
<protein>
    <submittedName>
        <fullName evidence="9">PF01594 domain protein, possibly sporulation protein ytvI</fullName>
    </submittedName>
</protein>
<comment type="subcellular location">
    <subcellularLocation>
        <location evidence="1">Cell membrane</location>
        <topology evidence="1">Multi-pass membrane protein</topology>
    </subcellularLocation>
</comment>
<dbReference type="GeneID" id="82205612"/>